<feature type="compositionally biased region" description="Basic and acidic residues" evidence="1">
    <location>
        <begin position="221"/>
        <end position="240"/>
    </location>
</feature>
<protein>
    <submittedName>
        <fullName evidence="2">Uncharacterized protein</fullName>
    </submittedName>
</protein>
<feature type="region of interest" description="Disordered" evidence="1">
    <location>
        <begin position="77"/>
        <end position="276"/>
    </location>
</feature>
<proteinExistence type="predicted"/>
<feature type="compositionally biased region" description="Low complexity" evidence="1">
    <location>
        <begin position="92"/>
        <end position="102"/>
    </location>
</feature>
<feature type="compositionally biased region" description="Basic and acidic residues" evidence="1">
    <location>
        <begin position="149"/>
        <end position="165"/>
    </location>
</feature>
<dbReference type="Proteomes" id="UP000192247">
    <property type="component" value="Unassembled WGS sequence"/>
</dbReference>
<dbReference type="STRING" id="418985.A0A1V9Y163"/>
<name>A0A1V9Y163_9ACAR</name>
<sequence>MADCSSDSSELRNYLKELRKRTGAGSPSRIPKPAVTAGSLAPENNAEDVNVLNSSLTTGGRGGRAAALLNKVASLGISQHQRQKSQVHEESTSLTSSPTLSTSKREVSFKLDNDSTMKPSKIPRSPQQSKKQNDQPAAVANGLQQKSSPESRSKVSHTKSPDVGRHQIKRSPSPYHKNCQHSLPPASPEPQRTPSPRMKSSSKVRRSPSKSTSSAPTENSTSKKESRLHANKAENEKDSSGKAMNSDTIKGSDHTSKTTTSVSKSSVESTTRKSTEGEKCFADYSDTFEESTSKTKATSSKYTRSKSLDTGLHNRTLSEGTKILISDRPSLGTLKKSKSTSSASSKSTSVPDWWFPAILPPQHFGGEHLEELHKLHAGVLDDLFRFQVGLIEKHQQRADSRHKAVREFVKRKHDYTNWRSYQSDPRVQFVKWHREAGYLEAP</sequence>
<feature type="compositionally biased region" description="Low complexity" evidence="1">
    <location>
        <begin position="257"/>
        <end position="269"/>
    </location>
</feature>
<reference evidence="2 3" key="1">
    <citation type="journal article" date="2017" name="Gigascience">
        <title>Draft genome of the honey bee ectoparasitic mite, Tropilaelaps mercedesae, is shaped by the parasitic life history.</title>
        <authorList>
            <person name="Dong X."/>
            <person name="Armstrong S.D."/>
            <person name="Xia D."/>
            <person name="Makepeace B.L."/>
            <person name="Darby A.C."/>
            <person name="Kadowaki T."/>
        </authorList>
    </citation>
    <scope>NUCLEOTIDE SEQUENCE [LARGE SCALE GENOMIC DNA]</scope>
    <source>
        <strain evidence="2">Wuxi-XJTLU</strain>
    </source>
</reference>
<dbReference type="OrthoDB" id="10492069at2759"/>
<feature type="region of interest" description="Disordered" evidence="1">
    <location>
        <begin position="15"/>
        <end position="42"/>
    </location>
</feature>
<organism evidence="2 3">
    <name type="scientific">Tropilaelaps mercedesae</name>
    <dbReference type="NCBI Taxonomy" id="418985"/>
    <lineage>
        <taxon>Eukaryota</taxon>
        <taxon>Metazoa</taxon>
        <taxon>Ecdysozoa</taxon>
        <taxon>Arthropoda</taxon>
        <taxon>Chelicerata</taxon>
        <taxon>Arachnida</taxon>
        <taxon>Acari</taxon>
        <taxon>Parasitiformes</taxon>
        <taxon>Mesostigmata</taxon>
        <taxon>Gamasina</taxon>
        <taxon>Dermanyssoidea</taxon>
        <taxon>Laelapidae</taxon>
        <taxon>Tropilaelaps</taxon>
    </lineage>
</organism>
<gene>
    <name evidence="2" type="ORF">BIW11_05711</name>
</gene>
<accession>A0A1V9Y163</accession>
<dbReference type="AlphaFoldDB" id="A0A1V9Y163"/>
<keyword evidence="3" id="KW-1185">Reference proteome</keyword>
<dbReference type="InParanoid" id="A0A1V9Y163"/>
<evidence type="ECO:0000256" key="1">
    <source>
        <dbReference type="SAM" id="MobiDB-lite"/>
    </source>
</evidence>
<comment type="caution">
    <text evidence="2">The sequence shown here is derived from an EMBL/GenBank/DDBJ whole genome shotgun (WGS) entry which is preliminary data.</text>
</comment>
<evidence type="ECO:0000313" key="2">
    <source>
        <dbReference type="EMBL" id="OQR79474.1"/>
    </source>
</evidence>
<evidence type="ECO:0000313" key="3">
    <source>
        <dbReference type="Proteomes" id="UP000192247"/>
    </source>
</evidence>
<dbReference type="EMBL" id="MNPL01001078">
    <property type="protein sequence ID" value="OQR79474.1"/>
    <property type="molecule type" value="Genomic_DNA"/>
</dbReference>
<feature type="compositionally biased region" description="Basic and acidic residues" evidence="1">
    <location>
        <begin position="103"/>
        <end position="115"/>
    </location>
</feature>